<dbReference type="Pfam" id="PF01565">
    <property type="entry name" value="FAD_binding_4"/>
    <property type="match status" value="1"/>
</dbReference>
<dbReference type="PANTHER" id="PTHR32448">
    <property type="entry name" value="OS08G0158400 PROTEIN"/>
    <property type="match status" value="1"/>
</dbReference>
<name>A0AAD3NU79_CRYJA</name>
<evidence type="ECO:0000256" key="2">
    <source>
        <dbReference type="ARBA" id="ARBA00005466"/>
    </source>
</evidence>
<evidence type="ECO:0000313" key="12">
    <source>
        <dbReference type="Proteomes" id="UP001234787"/>
    </source>
</evidence>
<evidence type="ECO:0000313" key="8">
    <source>
        <dbReference type="EMBL" id="GLJ58046.1"/>
    </source>
</evidence>
<dbReference type="Gene3D" id="3.30.465.10">
    <property type="match status" value="1"/>
</dbReference>
<dbReference type="InterPro" id="IPR016167">
    <property type="entry name" value="FAD-bd_PCMH_sub1"/>
</dbReference>
<comment type="caution">
    <text evidence="9">The sequence shown here is derived from an EMBL/GenBank/DDBJ whole genome shotgun (WGS) entry which is preliminary data.</text>
</comment>
<dbReference type="Pfam" id="PF08031">
    <property type="entry name" value="BBE"/>
    <property type="match status" value="1"/>
</dbReference>
<dbReference type="InterPro" id="IPR016169">
    <property type="entry name" value="FAD-bd_PCMH_sub2"/>
</dbReference>
<dbReference type="Gene3D" id="3.40.462.20">
    <property type="match status" value="1"/>
</dbReference>
<dbReference type="GO" id="GO:0071949">
    <property type="term" value="F:FAD binding"/>
    <property type="evidence" value="ECO:0007669"/>
    <property type="project" value="InterPro"/>
</dbReference>
<evidence type="ECO:0000256" key="3">
    <source>
        <dbReference type="ARBA" id="ARBA00022630"/>
    </source>
</evidence>
<evidence type="ECO:0000256" key="4">
    <source>
        <dbReference type="ARBA" id="ARBA00022729"/>
    </source>
</evidence>
<evidence type="ECO:0000313" key="10">
    <source>
        <dbReference type="EMBL" id="GLJ58052.1"/>
    </source>
</evidence>
<reference evidence="9" key="1">
    <citation type="submission" date="2022-12" db="EMBL/GenBank/DDBJ databases">
        <title>Chromosome-Level Genome Assembly of Japanese Cedar (Cryptomeriajaponica D. Don).</title>
        <authorList>
            <person name="Fujino T."/>
            <person name="Yamaguchi K."/>
            <person name="Yokoyama T."/>
            <person name="Hamanaka T."/>
            <person name="Harazono Y."/>
            <person name="Kamada H."/>
            <person name="Kobayashi W."/>
            <person name="Ujino-Ihara T."/>
            <person name="Uchiyama K."/>
            <person name="Matsumoto A."/>
            <person name="Izuno A."/>
            <person name="Tsumura Y."/>
            <person name="Toyoda A."/>
            <person name="Shigenobu S."/>
            <person name="Moriguchi Y."/>
            <person name="Ueno S."/>
            <person name="Kasahara M."/>
        </authorList>
    </citation>
    <scope>NUCLEOTIDE SEQUENCE</scope>
</reference>
<evidence type="ECO:0000259" key="7">
    <source>
        <dbReference type="PROSITE" id="PS51387"/>
    </source>
</evidence>
<organism evidence="9 12">
    <name type="scientific">Cryptomeria japonica</name>
    <name type="common">Japanese cedar</name>
    <name type="synonym">Cupressus japonica</name>
    <dbReference type="NCBI Taxonomy" id="3369"/>
    <lineage>
        <taxon>Eukaryota</taxon>
        <taxon>Viridiplantae</taxon>
        <taxon>Streptophyta</taxon>
        <taxon>Embryophyta</taxon>
        <taxon>Tracheophyta</taxon>
        <taxon>Spermatophyta</taxon>
        <taxon>Pinopsida</taxon>
        <taxon>Pinidae</taxon>
        <taxon>Conifers II</taxon>
        <taxon>Cupressales</taxon>
        <taxon>Cupressaceae</taxon>
        <taxon>Cryptomeria</taxon>
    </lineage>
</organism>
<evidence type="ECO:0000313" key="9">
    <source>
        <dbReference type="EMBL" id="GLJ58049.1"/>
    </source>
</evidence>
<evidence type="ECO:0000256" key="1">
    <source>
        <dbReference type="ARBA" id="ARBA00001974"/>
    </source>
</evidence>
<keyword evidence="12" id="KW-1185">Reference proteome</keyword>
<sequence length="523" mass="59225">MAKVMIGNNPQVDKGNANFNGLFECFKKGGLTDFIQCPEYISTLDFSAQNLRYREPQIRNPDFIFIPDDKCQLQQFVFLLLNDIWMNGQRIKCPWEIRVRCGGHSYEGLSYTADAPFVLIDLQKLNKVTVDEKSETAWVEGGATLGEVYSAIAESSPELAFPAGICHTVGSGGHFAGGGLGFLSRKYGLSVDNVLDALLINGSGEMVNRIQMGEDVFWALRGGGGGSWGVVCAWKIRLVAVPPVLTAFKVLKYGTDTVTETVNRWQYVAPKLEDNIFMQVKVDFNERKVIRALFEGTYLGCQNELVHKIAQSFPELELESANCEEMSWIKTIAYFENNIPISELTNRYYYKKSYFKVKSDFANVPLPESALRELWSRMAKEPCVYTIFFPLGGEMDRILSDARPFPQRAGTLFSIHYNISWTESGEDDYYLKWMRDLYKYMEPYVSHCPRAAYVNFLDLDLGTGHDSVEEARVWGEKYFGANFDRLVEAKTQVDPANNFNNPQSIPPRCDYNIKKCVDIKGSS</sequence>
<dbReference type="EMBL" id="BSEH01000252">
    <property type="protein sequence ID" value="GLJ58046.1"/>
    <property type="molecule type" value="Genomic_DNA"/>
</dbReference>
<proteinExistence type="inferred from homology"/>
<dbReference type="EMBL" id="BSEH01000252">
    <property type="protein sequence ID" value="GLJ58052.1"/>
    <property type="molecule type" value="Genomic_DNA"/>
</dbReference>
<dbReference type="EMBL" id="BSEH01000252">
    <property type="protein sequence ID" value="GLJ58055.1"/>
    <property type="molecule type" value="Genomic_DNA"/>
</dbReference>
<dbReference type="SUPFAM" id="SSF56176">
    <property type="entry name" value="FAD-binding/transporter-associated domain-like"/>
    <property type="match status" value="1"/>
</dbReference>
<keyword evidence="5" id="KW-0274">FAD</keyword>
<dbReference type="InterPro" id="IPR036318">
    <property type="entry name" value="FAD-bd_PCMH-like_sf"/>
</dbReference>
<dbReference type="PROSITE" id="PS51387">
    <property type="entry name" value="FAD_PCMH"/>
    <property type="match status" value="1"/>
</dbReference>
<evidence type="ECO:0000256" key="6">
    <source>
        <dbReference type="ARBA" id="ARBA00023180"/>
    </source>
</evidence>
<protein>
    <recommendedName>
        <fullName evidence="7">FAD-binding PCMH-type domain-containing protein</fullName>
    </recommendedName>
</protein>
<comment type="cofactor">
    <cofactor evidence="1">
        <name>FAD</name>
        <dbReference type="ChEBI" id="CHEBI:57692"/>
    </cofactor>
</comment>
<keyword evidence="4" id="KW-0732">Signal</keyword>
<keyword evidence="3" id="KW-0285">Flavoprotein</keyword>
<evidence type="ECO:0000313" key="11">
    <source>
        <dbReference type="EMBL" id="GLJ58055.1"/>
    </source>
</evidence>
<evidence type="ECO:0000256" key="5">
    <source>
        <dbReference type="ARBA" id="ARBA00022827"/>
    </source>
</evidence>
<comment type="similarity">
    <text evidence="2">Belongs to the oxygen-dependent FAD-linked oxidoreductase family.</text>
</comment>
<feature type="domain" description="FAD-binding PCMH-type" evidence="7">
    <location>
        <begin position="57"/>
        <end position="241"/>
    </location>
</feature>
<gene>
    <name evidence="8" type="ORF">SUGI_1409190</name>
    <name evidence="9" type="ORF">SUGI_1409260</name>
    <name evidence="10" type="ORF">SUGI_1409330</name>
    <name evidence="11" type="ORF">SUGI_1409380</name>
</gene>
<dbReference type="InterPro" id="IPR012951">
    <property type="entry name" value="BBE"/>
</dbReference>
<dbReference type="Proteomes" id="UP001234787">
    <property type="component" value="Unassembled WGS sequence"/>
</dbReference>
<dbReference type="InterPro" id="IPR006094">
    <property type="entry name" value="Oxid_FAD_bind_N"/>
</dbReference>
<dbReference type="InterPro" id="IPR016166">
    <property type="entry name" value="FAD-bd_PCMH"/>
</dbReference>
<dbReference type="GO" id="GO:0016491">
    <property type="term" value="F:oxidoreductase activity"/>
    <property type="evidence" value="ECO:0007669"/>
    <property type="project" value="InterPro"/>
</dbReference>
<dbReference type="EMBL" id="BSEH01000252">
    <property type="protein sequence ID" value="GLJ58049.1"/>
    <property type="molecule type" value="Genomic_DNA"/>
</dbReference>
<accession>A0AAD3NU79</accession>
<keyword evidence="6" id="KW-0325">Glycoprotein</keyword>
<dbReference type="Gene3D" id="3.30.43.10">
    <property type="entry name" value="Uridine Diphospho-n-acetylenolpyruvylglucosamine Reductase, domain 2"/>
    <property type="match status" value="1"/>
</dbReference>
<dbReference type="AlphaFoldDB" id="A0AAD3NU79"/>